<evidence type="ECO:0000313" key="1">
    <source>
        <dbReference type="EMBL" id="SQI28959.1"/>
    </source>
</evidence>
<dbReference type="SUPFAM" id="SSF103642">
    <property type="entry name" value="Sec-C motif"/>
    <property type="match status" value="1"/>
</dbReference>
<protein>
    <submittedName>
        <fullName evidence="1">SEC-C motif</fullName>
    </submittedName>
</protein>
<evidence type="ECO:0000313" key="2">
    <source>
        <dbReference type="Proteomes" id="UP000249091"/>
    </source>
</evidence>
<dbReference type="Pfam" id="PF02810">
    <property type="entry name" value="SEC-C"/>
    <property type="match status" value="1"/>
</dbReference>
<organism evidence="1 2">
    <name type="scientific">Rhodococcus coprophilus</name>
    <dbReference type="NCBI Taxonomy" id="38310"/>
    <lineage>
        <taxon>Bacteria</taxon>
        <taxon>Bacillati</taxon>
        <taxon>Actinomycetota</taxon>
        <taxon>Actinomycetes</taxon>
        <taxon>Mycobacteriales</taxon>
        <taxon>Nocardiaceae</taxon>
        <taxon>Rhodococcus</taxon>
    </lineage>
</organism>
<gene>
    <name evidence="1" type="ORF">NCTC10994_00712</name>
</gene>
<reference evidence="1 2" key="1">
    <citation type="submission" date="2018-06" db="EMBL/GenBank/DDBJ databases">
        <authorList>
            <consortium name="Pathogen Informatics"/>
            <person name="Doyle S."/>
        </authorList>
    </citation>
    <scope>NUCLEOTIDE SEQUENCE [LARGE SCALE GENOMIC DNA]</scope>
    <source>
        <strain evidence="1 2">NCTC10994</strain>
    </source>
</reference>
<name>A0A2X4TRE6_9NOCA</name>
<dbReference type="Proteomes" id="UP000249091">
    <property type="component" value="Chromosome 1"/>
</dbReference>
<sequence length="625" mass="66555">MNEPSPDLVATAVAVLEERGALGVEEIAAALSARGFGDAAALASALELGDVFDDQRIMHLADGRFATPRTLLERRIWTHRLTAEEISADAVELFDVMLPVCLPSADPEILVAMPGEESFEERGLSAVSWAAFGVLLFPENFFAGNTVGDLIAVTCTGGEFVVDPHPYPNVGRGTLGDWTTDRAALLASPEDALYPDTDLFVALADDSELVREACLPLAEQLEGAGLVRDGYRLVRSGTVTAAPTGGYLVEVATDSFSRAFGLDTRSARGAMAFLALAGSFAVGNDSDSTVDSHFAEPDDFAGLSDSRVARLCVDEALGRLRFDPRVVAAAAEQVTRRGPRVALASALWIGGRAAQALGDIGEAERRYRLALAGAPEFEPALEDLATIAAVKGDAATGLRLLERVAEGSAHSMYPFLRRFEPAEHPELGRNERCWCGSGRKYKVCHLGRSDASLSERAAWLYAKASLVLDEPRWTTVRADLDRAAGANANESETSRLVADLTLFEAGAFADFVDHWSALLPADEHDLAQSWKGASLDSFLVDATQPGEGLTVSNQRTGETLDVRDRTIGAVLDGATVVMRVLPVGSEQHTYGGVHLVPDAHRESVRGLLATSDPAAADLVRELTSG</sequence>
<dbReference type="KEGG" id="rcr:NCTC10994_00712"/>
<dbReference type="InterPro" id="IPR004027">
    <property type="entry name" value="SEC_C_motif"/>
</dbReference>
<accession>A0A2X4TRE6</accession>
<dbReference type="Gene3D" id="3.10.450.50">
    <property type="match status" value="1"/>
</dbReference>
<dbReference type="AlphaFoldDB" id="A0A2X4TRE6"/>
<dbReference type="SUPFAM" id="SSF48452">
    <property type="entry name" value="TPR-like"/>
    <property type="match status" value="1"/>
</dbReference>
<dbReference type="EMBL" id="LS483468">
    <property type="protein sequence ID" value="SQI28959.1"/>
    <property type="molecule type" value="Genomic_DNA"/>
</dbReference>
<proteinExistence type="predicted"/>
<dbReference type="InterPro" id="IPR011990">
    <property type="entry name" value="TPR-like_helical_dom_sf"/>
</dbReference>
<dbReference type="RefSeq" id="WP_072698414.1">
    <property type="nucleotide sequence ID" value="NZ_JAFBBL010000001.1"/>
</dbReference>
<keyword evidence="2" id="KW-1185">Reference proteome</keyword>